<gene>
    <name evidence="1" type="ORF">GB927_006835</name>
</gene>
<organism evidence="1 2">
    <name type="scientific">Shinella lacus</name>
    <dbReference type="NCBI Taxonomy" id="2654216"/>
    <lineage>
        <taxon>Bacteria</taxon>
        <taxon>Pseudomonadati</taxon>
        <taxon>Pseudomonadota</taxon>
        <taxon>Alphaproteobacteria</taxon>
        <taxon>Hyphomicrobiales</taxon>
        <taxon>Rhizobiaceae</taxon>
        <taxon>Shinella</taxon>
    </lineage>
</organism>
<dbReference type="EMBL" id="WHSB02000002">
    <property type="protein sequence ID" value="MCQ4629746.1"/>
    <property type="molecule type" value="Genomic_DNA"/>
</dbReference>
<sequence>MAALTILSTILIATVFTFDFARTIHELKRDRAEMKAVKVKTEAGGFGV</sequence>
<evidence type="ECO:0000313" key="2">
    <source>
        <dbReference type="Proteomes" id="UP000996601"/>
    </source>
</evidence>
<keyword evidence="2" id="KW-1185">Reference proteome</keyword>
<evidence type="ECO:0000313" key="1">
    <source>
        <dbReference type="EMBL" id="MCQ4629746.1"/>
    </source>
</evidence>
<protein>
    <submittedName>
        <fullName evidence="1">Uncharacterized protein</fullName>
    </submittedName>
</protein>
<accession>A0ABT1R3J5</accession>
<proteinExistence type="predicted"/>
<comment type="caution">
    <text evidence="1">The sequence shown here is derived from an EMBL/GenBank/DDBJ whole genome shotgun (WGS) entry which is preliminary data.</text>
</comment>
<dbReference type="Proteomes" id="UP000996601">
    <property type="component" value="Unassembled WGS sequence"/>
</dbReference>
<name>A0ABT1R3J5_9HYPH</name>
<dbReference type="RefSeq" id="WP_256115920.1">
    <property type="nucleotide sequence ID" value="NZ_WHSB02000002.1"/>
</dbReference>
<reference evidence="1" key="1">
    <citation type="submission" date="2021-07" db="EMBL/GenBank/DDBJ databases">
        <title>Shinella sp. nov., a novel member of the genus Shinella from water.</title>
        <authorList>
            <person name="Deng Y."/>
        </authorList>
    </citation>
    <scope>NUCLEOTIDE SEQUENCE</scope>
    <source>
        <strain evidence="1">CPCC 100929</strain>
    </source>
</reference>